<evidence type="ECO:0000313" key="2">
    <source>
        <dbReference type="EMBL" id="GIG11121.1"/>
    </source>
</evidence>
<reference evidence="2 3" key="1">
    <citation type="submission" date="2021-01" db="EMBL/GenBank/DDBJ databases">
        <title>Whole genome shotgun sequence of Catellatospora coxensis NBRC 107359.</title>
        <authorList>
            <person name="Komaki H."/>
            <person name="Tamura T."/>
        </authorList>
    </citation>
    <scope>NUCLEOTIDE SEQUENCE [LARGE SCALE GENOMIC DNA]</scope>
    <source>
        <strain evidence="2 3">NBRC 107359</strain>
    </source>
</reference>
<feature type="transmembrane region" description="Helical" evidence="1">
    <location>
        <begin position="29"/>
        <end position="47"/>
    </location>
</feature>
<accession>A0A8J3L9S9</accession>
<dbReference type="RefSeq" id="WP_203699076.1">
    <property type="nucleotide sequence ID" value="NZ_BAAALC010000096.1"/>
</dbReference>
<organism evidence="2 3">
    <name type="scientific">Catellatospora coxensis</name>
    <dbReference type="NCBI Taxonomy" id="310354"/>
    <lineage>
        <taxon>Bacteria</taxon>
        <taxon>Bacillati</taxon>
        <taxon>Actinomycetota</taxon>
        <taxon>Actinomycetes</taxon>
        <taxon>Micromonosporales</taxon>
        <taxon>Micromonosporaceae</taxon>
        <taxon>Catellatospora</taxon>
    </lineage>
</organism>
<keyword evidence="1" id="KW-1133">Transmembrane helix</keyword>
<comment type="caution">
    <text evidence="2">The sequence shown here is derived from an EMBL/GenBank/DDBJ whole genome shotgun (WGS) entry which is preliminary data.</text>
</comment>
<protein>
    <submittedName>
        <fullName evidence="2">Uncharacterized protein</fullName>
    </submittedName>
</protein>
<evidence type="ECO:0000256" key="1">
    <source>
        <dbReference type="SAM" id="Phobius"/>
    </source>
</evidence>
<gene>
    <name evidence="2" type="ORF">Cco03nite_78210</name>
</gene>
<keyword evidence="1" id="KW-0472">Membrane</keyword>
<sequence>MTADVRLSFTPTAEHWHWVYQTWGARRWLLIRTLALFLFAVGLLLLAGAGGAIAWVLAGSGAVSWFLPRVVIHRAVRGLPPYALLAREFVLSADAVEVTTALSYSRYAAALVSAQQVDEGGLLLFSGSQVLLFLPREVAQPERFEQACALAVALVENGRVAARAA</sequence>
<keyword evidence="3" id="KW-1185">Reference proteome</keyword>
<keyword evidence="1" id="KW-0812">Transmembrane</keyword>
<dbReference type="EMBL" id="BONI01000115">
    <property type="protein sequence ID" value="GIG11121.1"/>
    <property type="molecule type" value="Genomic_DNA"/>
</dbReference>
<dbReference type="AlphaFoldDB" id="A0A8J3L9S9"/>
<proteinExistence type="predicted"/>
<dbReference type="Proteomes" id="UP000630887">
    <property type="component" value="Unassembled WGS sequence"/>
</dbReference>
<name>A0A8J3L9S9_9ACTN</name>
<evidence type="ECO:0000313" key="3">
    <source>
        <dbReference type="Proteomes" id="UP000630887"/>
    </source>
</evidence>